<evidence type="ECO:0000256" key="5">
    <source>
        <dbReference type="ARBA" id="ARBA00023136"/>
    </source>
</evidence>
<comment type="subcellular location">
    <subcellularLocation>
        <location evidence="1">Cell membrane</location>
        <topology evidence="1">Multi-pass membrane protein</topology>
    </subcellularLocation>
</comment>
<dbReference type="EMBL" id="RJKE01000001">
    <property type="protein sequence ID" value="ROO83651.1"/>
    <property type="molecule type" value="Genomic_DNA"/>
</dbReference>
<feature type="transmembrane region" description="Helical" evidence="6">
    <location>
        <begin position="293"/>
        <end position="317"/>
    </location>
</feature>
<feature type="transmembrane region" description="Helical" evidence="6">
    <location>
        <begin position="217"/>
        <end position="238"/>
    </location>
</feature>
<evidence type="ECO:0000256" key="6">
    <source>
        <dbReference type="SAM" id="Phobius"/>
    </source>
</evidence>
<dbReference type="PANTHER" id="PTHR33406">
    <property type="entry name" value="MEMBRANE PROTEIN MJ1562-RELATED"/>
    <property type="match status" value="1"/>
</dbReference>
<dbReference type="InterPro" id="IPR050545">
    <property type="entry name" value="Mycobact_MmpL"/>
</dbReference>
<feature type="transmembrane region" description="Helical" evidence="6">
    <location>
        <begin position="166"/>
        <end position="185"/>
    </location>
</feature>
<protein>
    <submittedName>
        <fullName evidence="8">RND superfamily putative drug exporter</fullName>
    </submittedName>
</protein>
<feature type="transmembrane region" description="Helical" evidence="6">
    <location>
        <begin position="265"/>
        <end position="287"/>
    </location>
</feature>
<comment type="caution">
    <text evidence="8">The sequence shown here is derived from an EMBL/GenBank/DDBJ whole genome shotgun (WGS) entry which is preliminary data.</text>
</comment>
<keyword evidence="5 6" id="KW-0472">Membrane</keyword>
<gene>
    <name evidence="8" type="ORF">EDD29_1158</name>
</gene>
<dbReference type="AlphaFoldDB" id="A0A3N1CQR2"/>
<dbReference type="GO" id="GO:0005886">
    <property type="term" value="C:plasma membrane"/>
    <property type="evidence" value="ECO:0007669"/>
    <property type="project" value="UniProtKB-SubCell"/>
</dbReference>
<dbReference type="InterPro" id="IPR004869">
    <property type="entry name" value="MMPL_dom"/>
</dbReference>
<evidence type="ECO:0000256" key="2">
    <source>
        <dbReference type="ARBA" id="ARBA00022475"/>
    </source>
</evidence>
<name>A0A3N1CQR2_9ACTN</name>
<keyword evidence="2" id="KW-1003">Cell membrane</keyword>
<dbReference type="SUPFAM" id="SSF82866">
    <property type="entry name" value="Multidrug efflux transporter AcrB transmembrane domain"/>
    <property type="match status" value="2"/>
</dbReference>
<reference evidence="8 9" key="1">
    <citation type="submission" date="2018-11" db="EMBL/GenBank/DDBJ databases">
        <title>Sequencing the genomes of 1000 actinobacteria strains.</title>
        <authorList>
            <person name="Klenk H.-P."/>
        </authorList>
    </citation>
    <scope>NUCLEOTIDE SEQUENCE [LARGE SCALE GENOMIC DNA]</scope>
    <source>
        <strain evidence="8 9">DSM 44254</strain>
    </source>
</reference>
<feature type="transmembrane region" description="Helical" evidence="6">
    <location>
        <begin position="192"/>
        <end position="211"/>
    </location>
</feature>
<feature type="transmembrane region" description="Helical" evidence="6">
    <location>
        <begin position="20"/>
        <end position="41"/>
    </location>
</feature>
<dbReference type="Proteomes" id="UP000272400">
    <property type="component" value="Unassembled WGS sequence"/>
</dbReference>
<evidence type="ECO:0000256" key="3">
    <source>
        <dbReference type="ARBA" id="ARBA00022692"/>
    </source>
</evidence>
<feature type="transmembrane region" description="Helical" evidence="6">
    <location>
        <begin position="496"/>
        <end position="515"/>
    </location>
</feature>
<dbReference type="InterPro" id="IPR000731">
    <property type="entry name" value="SSD"/>
</dbReference>
<evidence type="ECO:0000313" key="9">
    <source>
        <dbReference type="Proteomes" id="UP000272400"/>
    </source>
</evidence>
<proteinExistence type="predicted"/>
<feature type="transmembrane region" description="Helical" evidence="6">
    <location>
        <begin position="633"/>
        <end position="656"/>
    </location>
</feature>
<dbReference type="RefSeq" id="WP_123662969.1">
    <property type="nucleotide sequence ID" value="NZ_RJKE01000001.1"/>
</dbReference>
<feature type="transmembrane region" description="Helical" evidence="6">
    <location>
        <begin position="527"/>
        <end position="548"/>
    </location>
</feature>
<feature type="transmembrane region" description="Helical" evidence="6">
    <location>
        <begin position="560"/>
        <end position="579"/>
    </location>
</feature>
<sequence length="698" mass="71665">MSRLLYRLGGSAARRPWRMIGLWLAAVAVFSGLAAGFGGALHDDYTLEGTGSQQATDLLREHFPLMAGADARVVVRGDGPLDTAAVAAAGTRIAGLPRVAGVEDPRMSADGRTALITVRYDRAVTELAPKKDLALLEEAARVPGARSEFGGQVPENVSAPGGLSEALGVTAALVVLFLAFGSVIAAGLPLAVALTGLGVGVSGITVLAAFIDVSTTTPTLAVMIGLGVGIDYALFVLTRFRENLAEGMAVPEAVASAAATAGRSVLFAGLTVLFALCGLAFAGLPVFVTMGYATGLVVAATMASALTLLPALLGLAGRRVLRRRERRGAAVAVASPRIAAWAARVGRRPLPWLLAALTLLLALAAPTLALRNWPSDASSEPTSATVRQAYDLIADAYGPGANGPLVVALDLGEGADPAAVRDRLAGLPGVAAAAEPVVSPDGAAAALTVIPRFGPQDERVAPLVDAIRAQVRPEGGEVTGLTAAYRDISELIMDRLPVVVLVVVGTSCALLLLVFRSIAVPLKAAVMNLLSVGAAYGVVTALFQWGWGASALGLPHGVPVSSYVLPLMFAVLFGVSMDYEVFLLSRVREEYERTGDARGSVVAGLASTGRIITSAALIMIAVFAGFMLDPAVLIKQMGVGLAVAVAVDATLVRLVLVPATMALLGRANWWLPGPLARVLPAVRPRAAEKDGDALELVG</sequence>
<accession>A0A3N1CQR2</accession>
<keyword evidence="3 6" id="KW-0812">Transmembrane</keyword>
<evidence type="ECO:0000259" key="7">
    <source>
        <dbReference type="PROSITE" id="PS50156"/>
    </source>
</evidence>
<keyword evidence="4 6" id="KW-1133">Transmembrane helix</keyword>
<dbReference type="PROSITE" id="PS50156">
    <property type="entry name" value="SSD"/>
    <property type="match status" value="1"/>
</dbReference>
<dbReference type="Gene3D" id="1.20.1640.10">
    <property type="entry name" value="Multidrug efflux transporter AcrB transmembrane domain"/>
    <property type="match status" value="2"/>
</dbReference>
<dbReference type="Pfam" id="PF03176">
    <property type="entry name" value="MMPL"/>
    <property type="match status" value="2"/>
</dbReference>
<evidence type="ECO:0000256" key="4">
    <source>
        <dbReference type="ARBA" id="ARBA00022989"/>
    </source>
</evidence>
<dbReference type="PANTHER" id="PTHR33406:SF13">
    <property type="entry name" value="MEMBRANE PROTEIN YDFJ"/>
    <property type="match status" value="1"/>
</dbReference>
<evidence type="ECO:0000256" key="1">
    <source>
        <dbReference type="ARBA" id="ARBA00004651"/>
    </source>
</evidence>
<keyword evidence="9" id="KW-1185">Reference proteome</keyword>
<feature type="transmembrane region" description="Helical" evidence="6">
    <location>
        <begin position="600"/>
        <end position="627"/>
    </location>
</feature>
<feature type="transmembrane region" description="Helical" evidence="6">
    <location>
        <begin position="350"/>
        <end position="370"/>
    </location>
</feature>
<dbReference type="OrthoDB" id="7051771at2"/>
<evidence type="ECO:0000313" key="8">
    <source>
        <dbReference type="EMBL" id="ROO83651.1"/>
    </source>
</evidence>
<organism evidence="8 9">
    <name type="scientific">Actinocorallia herbida</name>
    <dbReference type="NCBI Taxonomy" id="58109"/>
    <lineage>
        <taxon>Bacteria</taxon>
        <taxon>Bacillati</taxon>
        <taxon>Actinomycetota</taxon>
        <taxon>Actinomycetes</taxon>
        <taxon>Streptosporangiales</taxon>
        <taxon>Thermomonosporaceae</taxon>
        <taxon>Actinocorallia</taxon>
    </lineage>
</organism>
<feature type="domain" description="SSD" evidence="7">
    <location>
        <begin position="168"/>
        <end position="315"/>
    </location>
</feature>